<evidence type="ECO:0000259" key="5">
    <source>
        <dbReference type="PROSITE" id="PS50041"/>
    </source>
</evidence>
<keyword evidence="3" id="KW-0175">Coiled coil</keyword>
<dbReference type="GeneTree" id="ENSGT01150000286973"/>
<keyword evidence="4" id="KW-0472">Membrane</keyword>
<dbReference type="SUPFAM" id="SSF56436">
    <property type="entry name" value="C-type lectin-like"/>
    <property type="match status" value="2"/>
</dbReference>
<evidence type="ECO:0000313" key="7">
    <source>
        <dbReference type="Proteomes" id="UP000265100"/>
    </source>
</evidence>
<dbReference type="InterPro" id="IPR016187">
    <property type="entry name" value="CTDL_fold"/>
</dbReference>
<feature type="coiled-coil region" evidence="3">
    <location>
        <begin position="75"/>
        <end position="109"/>
    </location>
</feature>
<keyword evidence="4" id="KW-0812">Transmembrane</keyword>
<dbReference type="Pfam" id="PF00059">
    <property type="entry name" value="Lectin_C"/>
    <property type="match status" value="2"/>
</dbReference>
<organism evidence="6 7">
    <name type="scientific">Astatotilapia calliptera</name>
    <name type="common">Eastern happy</name>
    <name type="synonym">Chromis callipterus</name>
    <dbReference type="NCBI Taxonomy" id="8154"/>
    <lineage>
        <taxon>Eukaryota</taxon>
        <taxon>Metazoa</taxon>
        <taxon>Chordata</taxon>
        <taxon>Craniata</taxon>
        <taxon>Vertebrata</taxon>
        <taxon>Euteleostomi</taxon>
        <taxon>Actinopterygii</taxon>
        <taxon>Neopterygii</taxon>
        <taxon>Teleostei</taxon>
        <taxon>Neoteleostei</taxon>
        <taxon>Acanthomorphata</taxon>
        <taxon>Ovalentaria</taxon>
        <taxon>Cichlomorphae</taxon>
        <taxon>Cichliformes</taxon>
        <taxon>Cichlidae</taxon>
        <taxon>African cichlids</taxon>
        <taxon>Pseudocrenilabrinae</taxon>
        <taxon>Haplochromini</taxon>
        <taxon>Astatotilapia</taxon>
    </lineage>
</organism>
<proteinExistence type="predicted"/>
<dbReference type="InterPro" id="IPR018378">
    <property type="entry name" value="C-type_lectin_CS"/>
</dbReference>
<keyword evidence="2" id="KW-1015">Disulfide bond</keyword>
<dbReference type="InterPro" id="IPR001304">
    <property type="entry name" value="C-type_lectin-like"/>
</dbReference>
<keyword evidence="4" id="KW-1133">Transmembrane helix</keyword>
<dbReference type="AlphaFoldDB" id="A0A3P8R5Q9"/>
<dbReference type="InterPro" id="IPR016186">
    <property type="entry name" value="C-type_lectin-like/link_sf"/>
</dbReference>
<dbReference type="PANTHER" id="PTHR22803">
    <property type="entry name" value="MANNOSE, PHOSPHOLIPASE, LECTIN RECEPTOR RELATED"/>
    <property type="match status" value="1"/>
</dbReference>
<dbReference type="InterPro" id="IPR050111">
    <property type="entry name" value="C-type_lectin/snaclec_domain"/>
</dbReference>
<evidence type="ECO:0000313" key="6">
    <source>
        <dbReference type="Ensembl" id="ENSACLP00000036407.2"/>
    </source>
</evidence>
<name>A0A3P8R5Q9_ASTCA</name>
<dbReference type="PROSITE" id="PS50041">
    <property type="entry name" value="C_TYPE_LECTIN_2"/>
    <property type="match status" value="2"/>
</dbReference>
<evidence type="ECO:0000256" key="1">
    <source>
        <dbReference type="ARBA" id="ARBA00022734"/>
    </source>
</evidence>
<accession>A0A3P8R5Q9</accession>
<feature type="domain" description="C-type lectin" evidence="5">
    <location>
        <begin position="120"/>
        <end position="223"/>
    </location>
</feature>
<reference evidence="6" key="1">
    <citation type="submission" date="2018-05" db="EMBL/GenBank/DDBJ databases">
        <authorList>
            <person name="Datahose"/>
        </authorList>
    </citation>
    <scope>NUCLEOTIDE SEQUENCE</scope>
</reference>
<keyword evidence="7" id="KW-1185">Reference proteome</keyword>
<keyword evidence="1" id="KW-0430">Lectin</keyword>
<sequence length="362" mass="40751">MYAMEAIYANDECVKPDNPTPSTNYTGQRSSRRSFYLGVILSLSLLAVLLLVGLITLSFFYHNSAEHVSAQAEERDLLNKKISAVSNQLSSMTEERDLLTKKTEELKKQIIQCPAGWSSFSCSCYLLSERSGSWDAARMDCRARGGDLVVIECAKEQTFLSTITKKNAWIGLNDKEQEGTWKWVDGTPLTLAYWATTQPDNGGKQDCAYVTNNGRRSWGDSWCLTANRQWICEKTPNPNKKCPVGWNFNHSCYLLSGRSGSWDEARMDCINSGADLLVINSPEEQNFLSTITREVWIGLNDEEQEGMWKWVDGTPLTLTNWGGAQPDNGGEEDCVHLGGDKQKSWNDLWCLSSYQWICEKVP</sequence>
<feature type="transmembrane region" description="Helical" evidence="4">
    <location>
        <begin position="35"/>
        <end position="61"/>
    </location>
</feature>
<protein>
    <recommendedName>
        <fullName evidence="5">C-type lectin domain-containing protein</fullName>
    </recommendedName>
</protein>
<dbReference type="Bgee" id="ENSACLG00000024635">
    <property type="expression patterns" value="Expressed in spleen and 1 other cell type or tissue"/>
</dbReference>
<dbReference type="Gene3D" id="3.10.100.10">
    <property type="entry name" value="Mannose-Binding Protein A, subunit A"/>
    <property type="match status" value="2"/>
</dbReference>
<dbReference type="CDD" id="cd03590">
    <property type="entry name" value="CLECT_DC-SIGN_like"/>
    <property type="match status" value="2"/>
</dbReference>
<reference evidence="6" key="3">
    <citation type="submission" date="2025-09" db="UniProtKB">
        <authorList>
            <consortium name="Ensembl"/>
        </authorList>
    </citation>
    <scope>IDENTIFICATION</scope>
</reference>
<dbReference type="SMART" id="SM00034">
    <property type="entry name" value="CLECT"/>
    <property type="match status" value="2"/>
</dbReference>
<dbReference type="OMA" id="DCAHIII"/>
<dbReference type="InterPro" id="IPR033989">
    <property type="entry name" value="CD209-like_CTLD"/>
</dbReference>
<dbReference type="GO" id="GO:0030246">
    <property type="term" value="F:carbohydrate binding"/>
    <property type="evidence" value="ECO:0007669"/>
    <property type="project" value="UniProtKB-KW"/>
</dbReference>
<dbReference type="Proteomes" id="UP000265100">
    <property type="component" value="Chromosome 16"/>
</dbReference>
<evidence type="ECO:0000256" key="2">
    <source>
        <dbReference type="ARBA" id="ARBA00023157"/>
    </source>
</evidence>
<dbReference type="PROSITE" id="PS00615">
    <property type="entry name" value="C_TYPE_LECTIN_1"/>
    <property type="match status" value="1"/>
</dbReference>
<dbReference type="Ensembl" id="ENSACLT00000037267.2">
    <property type="protein sequence ID" value="ENSACLP00000036407.2"/>
    <property type="gene ID" value="ENSACLG00000024686.2"/>
</dbReference>
<feature type="domain" description="C-type lectin" evidence="5">
    <location>
        <begin position="248"/>
        <end position="359"/>
    </location>
</feature>
<reference evidence="6" key="2">
    <citation type="submission" date="2025-08" db="UniProtKB">
        <authorList>
            <consortium name="Ensembl"/>
        </authorList>
    </citation>
    <scope>IDENTIFICATION</scope>
</reference>
<evidence type="ECO:0000256" key="4">
    <source>
        <dbReference type="SAM" id="Phobius"/>
    </source>
</evidence>
<evidence type="ECO:0000256" key="3">
    <source>
        <dbReference type="SAM" id="Coils"/>
    </source>
</evidence>